<keyword evidence="2" id="KW-1185">Reference proteome</keyword>
<sequence>MVATATTTTNDFSRFTKQPTSYVSFLLHHLRENFANVKQMFLHENLGLHIMSVCDAFKVSLERFAQELFRDRDMNFKNICDQDRNVLDSDHECRFALDGFMVAPVRGIFSRCHGFRELGLQKKNEDEEFEYEESEKVGEREMVITTRASRANGGLDIAMTFMTTNTF</sequence>
<gene>
    <name evidence="1" type="ORF">VNO77_42053</name>
</gene>
<name>A0AAN9PT18_CANGL</name>
<dbReference type="AlphaFoldDB" id="A0AAN9PT18"/>
<dbReference type="EMBL" id="JAYMYQ010000010">
    <property type="protein sequence ID" value="KAK7308448.1"/>
    <property type="molecule type" value="Genomic_DNA"/>
</dbReference>
<dbReference type="Proteomes" id="UP001367508">
    <property type="component" value="Unassembled WGS sequence"/>
</dbReference>
<protein>
    <submittedName>
        <fullName evidence="1">Uncharacterized protein</fullName>
    </submittedName>
</protein>
<accession>A0AAN9PT18</accession>
<proteinExistence type="predicted"/>
<evidence type="ECO:0000313" key="2">
    <source>
        <dbReference type="Proteomes" id="UP001367508"/>
    </source>
</evidence>
<reference evidence="1 2" key="1">
    <citation type="submission" date="2024-01" db="EMBL/GenBank/DDBJ databases">
        <title>The genomes of 5 underutilized Papilionoideae crops provide insights into root nodulation and disease resistanc.</title>
        <authorList>
            <person name="Jiang F."/>
        </authorList>
    </citation>
    <scope>NUCLEOTIDE SEQUENCE [LARGE SCALE GENOMIC DNA]</scope>
    <source>
        <strain evidence="1">LVBAO_FW01</strain>
        <tissue evidence="1">Leaves</tissue>
    </source>
</reference>
<comment type="caution">
    <text evidence="1">The sequence shown here is derived from an EMBL/GenBank/DDBJ whole genome shotgun (WGS) entry which is preliminary data.</text>
</comment>
<organism evidence="1 2">
    <name type="scientific">Canavalia gladiata</name>
    <name type="common">Sword bean</name>
    <name type="synonym">Dolichos gladiatus</name>
    <dbReference type="NCBI Taxonomy" id="3824"/>
    <lineage>
        <taxon>Eukaryota</taxon>
        <taxon>Viridiplantae</taxon>
        <taxon>Streptophyta</taxon>
        <taxon>Embryophyta</taxon>
        <taxon>Tracheophyta</taxon>
        <taxon>Spermatophyta</taxon>
        <taxon>Magnoliopsida</taxon>
        <taxon>eudicotyledons</taxon>
        <taxon>Gunneridae</taxon>
        <taxon>Pentapetalae</taxon>
        <taxon>rosids</taxon>
        <taxon>fabids</taxon>
        <taxon>Fabales</taxon>
        <taxon>Fabaceae</taxon>
        <taxon>Papilionoideae</taxon>
        <taxon>50 kb inversion clade</taxon>
        <taxon>NPAAA clade</taxon>
        <taxon>indigoferoid/millettioid clade</taxon>
        <taxon>Phaseoleae</taxon>
        <taxon>Canavalia</taxon>
    </lineage>
</organism>
<evidence type="ECO:0000313" key="1">
    <source>
        <dbReference type="EMBL" id="KAK7308448.1"/>
    </source>
</evidence>